<evidence type="ECO:0000313" key="2">
    <source>
        <dbReference type="EMBL" id="PWE00475.1"/>
    </source>
</evidence>
<evidence type="ECO:0000259" key="1">
    <source>
        <dbReference type="Pfam" id="PF02581"/>
    </source>
</evidence>
<dbReference type="SUPFAM" id="SSF51391">
    <property type="entry name" value="Thiamin phosphate synthase"/>
    <property type="match status" value="1"/>
</dbReference>
<dbReference type="OrthoDB" id="194683at2"/>
<dbReference type="InterPro" id="IPR036206">
    <property type="entry name" value="ThiamineP_synth_sf"/>
</dbReference>
<reference evidence="2 3" key="1">
    <citation type="submission" date="2018-05" db="EMBL/GenBank/DDBJ databases">
        <title>Marinilabilia rubrum sp. nov., isolated from saltern sediment.</title>
        <authorList>
            <person name="Zhang R."/>
        </authorList>
    </citation>
    <scope>NUCLEOTIDE SEQUENCE [LARGE SCALE GENOMIC DNA]</scope>
    <source>
        <strain evidence="2 3">WTE16</strain>
    </source>
</reference>
<evidence type="ECO:0000313" key="3">
    <source>
        <dbReference type="Proteomes" id="UP000244956"/>
    </source>
</evidence>
<accession>A0A2U2BBM4</accession>
<organism evidence="2 3">
    <name type="scientific">Marinilabilia rubra</name>
    <dbReference type="NCBI Taxonomy" id="2162893"/>
    <lineage>
        <taxon>Bacteria</taxon>
        <taxon>Pseudomonadati</taxon>
        <taxon>Bacteroidota</taxon>
        <taxon>Bacteroidia</taxon>
        <taxon>Marinilabiliales</taxon>
        <taxon>Marinilabiliaceae</taxon>
        <taxon>Marinilabilia</taxon>
    </lineage>
</organism>
<dbReference type="AlphaFoldDB" id="A0A2U2BBM4"/>
<keyword evidence="3" id="KW-1185">Reference proteome</keyword>
<dbReference type="GO" id="GO:0009228">
    <property type="term" value="P:thiamine biosynthetic process"/>
    <property type="evidence" value="ECO:0007669"/>
    <property type="project" value="UniProtKB-KW"/>
</dbReference>
<comment type="caution">
    <text evidence="2">The sequence shown here is derived from an EMBL/GenBank/DDBJ whole genome shotgun (WGS) entry which is preliminary data.</text>
</comment>
<gene>
    <name evidence="2" type="ORF">DDZ16_05980</name>
</gene>
<dbReference type="InterPro" id="IPR013785">
    <property type="entry name" value="Aldolase_TIM"/>
</dbReference>
<dbReference type="RefSeq" id="WP_109263514.1">
    <property type="nucleotide sequence ID" value="NZ_QEWP01000003.1"/>
</dbReference>
<dbReference type="CDD" id="cd00564">
    <property type="entry name" value="TMP_TenI"/>
    <property type="match status" value="1"/>
</dbReference>
<dbReference type="InterPro" id="IPR022998">
    <property type="entry name" value="ThiamineP_synth_TenI"/>
</dbReference>
<dbReference type="Gene3D" id="3.20.20.70">
    <property type="entry name" value="Aldolase class I"/>
    <property type="match status" value="1"/>
</dbReference>
<sequence>MELYLISHEQFFEGETEIVTELLAGYDFTFHLRKPGATMDAYKGFLSRIPSEMHHKIMLHDAYPLSQEFGLKGLHFSTRNRQLRSTFRGHINSTSAHSLVEVAKLDKLFDYQFLSPVFPSISKPGYSCKLDLNAVKSYLQKPRESKIVALGGVTEISISLLQKTGFDGAAVLGKVWGNHSETDTRIHERFYKVYNSVKKAEQ</sequence>
<dbReference type="Pfam" id="PF02581">
    <property type="entry name" value="TMP-TENI"/>
    <property type="match status" value="1"/>
</dbReference>
<proteinExistence type="predicted"/>
<protein>
    <submittedName>
        <fullName evidence="2">Thiamine phosphate synthase</fullName>
    </submittedName>
</protein>
<name>A0A2U2BBM4_9BACT</name>
<dbReference type="Proteomes" id="UP000244956">
    <property type="component" value="Unassembled WGS sequence"/>
</dbReference>
<feature type="domain" description="Thiamine phosphate synthase/TenI" evidence="1">
    <location>
        <begin position="3"/>
        <end position="173"/>
    </location>
</feature>
<dbReference type="EMBL" id="QEWP01000003">
    <property type="protein sequence ID" value="PWE00475.1"/>
    <property type="molecule type" value="Genomic_DNA"/>
</dbReference>